<dbReference type="GO" id="GO:0006260">
    <property type="term" value="P:DNA replication"/>
    <property type="evidence" value="ECO:0007669"/>
    <property type="project" value="InterPro"/>
</dbReference>
<organism evidence="1 2">
    <name type="scientific">Caulobacter mirabilis</name>
    <dbReference type="NCBI Taxonomy" id="69666"/>
    <lineage>
        <taxon>Bacteria</taxon>
        <taxon>Pseudomonadati</taxon>
        <taxon>Pseudomonadota</taxon>
        <taxon>Alphaproteobacteria</taxon>
        <taxon>Caulobacterales</taxon>
        <taxon>Caulobacteraceae</taxon>
        <taxon>Caulobacter</taxon>
    </lineage>
</organism>
<dbReference type="GO" id="GO:0003677">
    <property type="term" value="F:DNA binding"/>
    <property type="evidence" value="ECO:0007669"/>
    <property type="project" value="InterPro"/>
</dbReference>
<dbReference type="AlphaFoldDB" id="A0A2D2AZ00"/>
<evidence type="ECO:0000313" key="2">
    <source>
        <dbReference type="Proteomes" id="UP000228945"/>
    </source>
</evidence>
<proteinExistence type="predicted"/>
<sequence>MSNPTCEVWFYHLERSSLDQVLPDLLDRTLKRGWRALVRTGAADRLDHLDGWLWSYRDESFLPHGQASEPFADRQPVLITTEQDNPNGAQALFLIDGAEPGDLSAYERCIVLFDGRDDAALNDARARWKTFKAQGLPISYWQQGEERGWEKKA</sequence>
<dbReference type="GO" id="GO:0032298">
    <property type="term" value="P:positive regulation of DNA-templated DNA replication initiation"/>
    <property type="evidence" value="ECO:0007669"/>
    <property type="project" value="TreeGrafter"/>
</dbReference>
<keyword evidence="2" id="KW-1185">Reference proteome</keyword>
<protein>
    <submittedName>
        <fullName evidence="1">DNA polymerase III subunit chi</fullName>
    </submittedName>
</protein>
<dbReference type="KEGG" id="cmb:CSW64_12840"/>
<dbReference type="Gene3D" id="3.40.50.10110">
    <property type="entry name" value="DNA polymerase III subunit chi"/>
    <property type="match status" value="1"/>
</dbReference>
<dbReference type="Proteomes" id="UP000228945">
    <property type="component" value="Chromosome"/>
</dbReference>
<dbReference type="EMBL" id="CP024201">
    <property type="protein sequence ID" value="ATQ43240.1"/>
    <property type="molecule type" value="Genomic_DNA"/>
</dbReference>
<dbReference type="GO" id="GO:0003887">
    <property type="term" value="F:DNA-directed DNA polymerase activity"/>
    <property type="evidence" value="ECO:0007669"/>
    <property type="project" value="InterPro"/>
</dbReference>
<dbReference type="PANTHER" id="PTHR38767">
    <property type="entry name" value="DNA POLYMERASE III SUBUNIT CHI"/>
    <property type="match status" value="1"/>
</dbReference>
<accession>A0A2D2AZ00</accession>
<name>A0A2D2AZ00_9CAUL</name>
<dbReference type="InterPro" id="IPR007459">
    <property type="entry name" value="DNA_pol3_chi"/>
</dbReference>
<dbReference type="InterPro" id="IPR036768">
    <property type="entry name" value="PolIII_chi_sf"/>
</dbReference>
<dbReference type="NCBIfam" id="NF004347">
    <property type="entry name" value="PRK05728.1-4"/>
    <property type="match status" value="1"/>
</dbReference>
<dbReference type="Pfam" id="PF04364">
    <property type="entry name" value="DNA_pol3_chi"/>
    <property type="match status" value="1"/>
</dbReference>
<dbReference type="RefSeq" id="WP_099622491.1">
    <property type="nucleotide sequence ID" value="NZ_CP024201.1"/>
</dbReference>
<reference evidence="1 2" key="1">
    <citation type="submission" date="2017-10" db="EMBL/GenBank/DDBJ databases">
        <title>Genome sequence of Caulobacter mirabilis FWC38.</title>
        <authorList>
            <person name="Fiebig A."/>
            <person name="Crosson S."/>
        </authorList>
    </citation>
    <scope>NUCLEOTIDE SEQUENCE [LARGE SCALE GENOMIC DNA]</scope>
    <source>
        <strain evidence="1 2">FWC 38</strain>
    </source>
</reference>
<evidence type="ECO:0000313" key="1">
    <source>
        <dbReference type="EMBL" id="ATQ43240.1"/>
    </source>
</evidence>
<dbReference type="OrthoDB" id="9795973at2"/>
<dbReference type="PANTHER" id="PTHR38767:SF1">
    <property type="entry name" value="DNA POLYMERASE III SUBUNIT CHI"/>
    <property type="match status" value="1"/>
</dbReference>
<dbReference type="SUPFAM" id="SSF102400">
    <property type="entry name" value="DNA polymerase III chi subunit"/>
    <property type="match status" value="1"/>
</dbReference>
<gene>
    <name evidence="1" type="ORF">CSW64_12840</name>
</gene>